<gene>
    <name evidence="1" type="ORF">WMO40_12090</name>
</gene>
<keyword evidence="2" id="KW-1185">Reference proteome</keyword>
<comment type="caution">
    <text evidence="1">The sequence shown here is derived from an EMBL/GenBank/DDBJ whole genome shotgun (WGS) entry which is preliminary data.</text>
</comment>
<dbReference type="Proteomes" id="UP001439875">
    <property type="component" value="Unassembled WGS sequence"/>
</dbReference>
<protein>
    <submittedName>
        <fullName evidence="1">2-oxo acid dehydrogenase subunit E2</fullName>
    </submittedName>
</protein>
<evidence type="ECO:0000313" key="1">
    <source>
        <dbReference type="EMBL" id="MEQ2527446.1"/>
    </source>
</evidence>
<name>A0ACC6SBJ2_9BACI</name>
<accession>A0ACC6SBJ2</accession>
<reference evidence="1" key="1">
    <citation type="submission" date="2024-03" db="EMBL/GenBank/DDBJ databases">
        <title>Human intestinal bacterial collection.</title>
        <authorList>
            <person name="Pauvert C."/>
            <person name="Hitch T.C.A."/>
            <person name="Clavel T."/>
        </authorList>
    </citation>
    <scope>NUCLEOTIDE SEQUENCE</scope>
    <source>
        <strain evidence="1">CLA-AA-H227</strain>
    </source>
</reference>
<evidence type="ECO:0000313" key="2">
    <source>
        <dbReference type="Proteomes" id="UP001439875"/>
    </source>
</evidence>
<organism evidence="1 2">
    <name type="scientific">Robertmurraya yapensis</name>
    <name type="common">ex Hitch et al 2024</name>
    <dbReference type="NCBI Taxonomy" id="3133160"/>
    <lineage>
        <taxon>Bacteria</taxon>
        <taxon>Bacillati</taxon>
        <taxon>Bacillota</taxon>
        <taxon>Bacilli</taxon>
        <taxon>Bacillales</taxon>
        <taxon>Bacillaceae</taxon>
        <taxon>Robertmurraya</taxon>
    </lineage>
</organism>
<sequence>MQNTKETHDITLPRLSDTDEESLITFWHKSEGDIVKKGDVLVEVQTEKAVSEIESDRSGVVVKIHKKRGEVIAVGEILISIADEVGAMEPIPPQSLRENTATDDYQESSVKSCFVRVSPRVRKLAKDLGVDLATIKGTGKNGEPTIEDVQKAASDNVELEKMDEKVQVSKPVSEQAEVVPESETEESDVVTQRIIAPPTVRKLAREKGVDLEELQAIVKRKILKEDVLWFVEERERKNGEDQVHILAGTTNPVLEVLDTASDEVEVIRLAGIRKVIAKRMTYSKKTIPHVTHFAEAGVSDLVKHRDRLKEVAIAKNIKLTFLPYIIKAMISALKEYKELNASIDETEENIIYKKFYHIGIAVQTSNGLIVPVIKNADKKKISELAKEIDVLTVTAKESKLTTEQIRGGTFTISNIGSVGGQWFTPVINHPETAILGIGEIFDKPIVKNGEITIGKVLPLSLSYDHRVIDGVIAQNALNHIKKLLQDPELLLLDLD</sequence>
<dbReference type="EMBL" id="JBBMEW010000009">
    <property type="protein sequence ID" value="MEQ2527446.1"/>
    <property type="molecule type" value="Genomic_DNA"/>
</dbReference>
<proteinExistence type="predicted"/>